<dbReference type="InterPro" id="IPR022385">
    <property type="entry name" value="Rhs_assc_core"/>
</dbReference>
<dbReference type="NCBIfam" id="TIGR03696">
    <property type="entry name" value="Rhs_assc_core"/>
    <property type="match status" value="1"/>
</dbReference>
<keyword evidence="3" id="KW-0732">Signal</keyword>
<dbReference type="InterPro" id="IPR003961">
    <property type="entry name" value="FN3_dom"/>
</dbReference>
<dbReference type="STRING" id="720554.Clocl_2505"/>
<dbReference type="HOGENOM" id="CLU_224515_0_0_9"/>
<dbReference type="InterPro" id="IPR045351">
    <property type="entry name" value="DUF6531"/>
</dbReference>
<dbReference type="EMBL" id="CP003065">
    <property type="protein sequence ID" value="AEV69075.1"/>
    <property type="molecule type" value="Genomic_DNA"/>
</dbReference>
<dbReference type="SMART" id="SM00060">
    <property type="entry name" value="FN3"/>
    <property type="match status" value="3"/>
</dbReference>
<dbReference type="eggNOG" id="COG4733">
    <property type="taxonomic scope" value="Bacteria"/>
</dbReference>
<dbReference type="Proteomes" id="UP000005435">
    <property type="component" value="Chromosome"/>
</dbReference>
<sequence precursor="true">MSRKKRIVSSIISCFFAVQILTSSVFNPFGVSKAEAANQEYNGEILSSKAVLEDIVPQAEEKNILTTESCLIDDNKSEAVNEKTIESKNNQGETTDQIINPLIVENDAKVEQNANSMNYEQLENDDMMSSSDSLLDFNGSDSSISNDKMDTDIEWDINDIADEMQPIEFQETDALYEDENVIPTIDEMSTTILAEDTEKPSTPQNLVAEATDKKITLTWEAATDNIGVAGYNVYRNNELIGTTYVATFVDDNNGEGLVPGEEYEYSVEAFDEAGNCSDKVSIKVATLLNEISSFKVIENILNEDGTASITIAWNKVNNAKKYVVCVDDIFTYNVSKEFSSFTHRDLIKNTQHSYKVYVEYLNGKKSAWSETIRVISAPQKPIEVNAELDSSDLACAEIIWKAVDGASKYQVLLNGANYAVVEALPREEISYFINGLSTNRDYLCEIIALDSNNNDMGNSGRILINTGEATITKSEVLYENRVYGNLIIKAGTIALGMNDYKITVKGNCTVEKGTIDFSEGELKIEGNCIFKGGNLRLNRCRLTVEGDLIHSNGNIYVGKGEILIKGNYNATNSGIMYMENEEDYVCVEGDFYIATTSHKNNWIAGVLEVKGDFTQERNPSNGSTNNFVAQGSHKTILSGLKEQVVKFSSIYSCFNILEVKGTDNYVRFDSAISVNTFICERTINSNLELIRIVNPLESDIKINGDLIINYSGVKLNANGHKITVEGDLIHSNGNIYVGKGEILIKGNYNSTKNGIMYMVNEEDYVCVEGDFYIATTSHKDNWIAGVLEVKGDFTQERNPSNGSTNNFVAKGSHKTILSGLKEQVVKFSNTSSYFNILEVKGTDNYVRFDSVISVNTFICQRTINSNLKLKKIINPLEGSLIVNGDLTIDDANSVFDINGHTVLINGNMNMKIVKKVNINNGELIVKGNLLQETGELYVNKGKLLINGDYIIPNGSAKLYMVYEEDYVFVRKNFKIQASRNDNLTAGVLEVQGDFIQRDYLYGMSDPWNPSSSYHLEDTFIASGTHKVLLSGEKTQIIDFESPIPNSSSSSNKLSRFNILIINKPIEYGYMILSKDKPTTSTPWRKLEIIYTNSNPLPGTTITKPSLIPPREGLGMAEVNGRIYAFGGKTDDNEYLNTVSEYDYIADKWTEYIDDPDKQMLTGKSNFAIAATDNDIYIFGGFDGTNYFNTVERYNPAIGEFIFRDSIPPMPTARSEAKAVLIDNKIYVVGGINETGFLNTIEVYDIENNTWTTLTDNTNIPRADFGMATYGKKIYIFGGYNENGILDIVEEYDTTTGICTEKTSLPIKTRGLQALSIDGKIYLFCGTTFDGTTTKVTNAVDRYDPQTNTYLSIEADKDPNDNIVRLRPLQYARTSFGAVAAFGRAFIAAGNDGTKCIGAAGEYVVNQIKGTTFGADYNGTEGRGTQYDSNGANVLTGNYLTQSVDISLEGPYMNVEVVRSYNSSDADTEDELVIGNGWRMSFETFIKKVDSNTYRVKASSLNLRKAPSNIGDAYPTDWPIIRGIANGTILRHTGRVINWPGHSDWYEVITPNNQTGWVCAYYLEKVPGIEVTYPTGTKIVFTADGANYKAPVGCFDELTKTTVDGISMYKLKKKDQTVYLYYADTGKLAYQEDRYGNRIKFYYENGKLKKIFDCDATGNEIGRTLTLEYEGGKLKSISDKAGRSVTYSYTDGKLTSVKNLNDKVTKYEYYNEGEGSKNKIKTIKKVDDNNNEIALYTNFYDGLGRIIKQVDSNNKASYYLYTDLSIDDTSEMTTNGLEVSRQYYNRRGDLTKEIYNINFPDRPIRVIDPIEKVTETKYYLLSGNNYVDTTYFTDQMLRKEENRKLWENNLPQKFETAEIIETENGKKAVNKTIIETDEKSNVILVKNPDDTVKRYKYYENGDLQYVIDEMNYLTYYYYETLGNDIKRLKNIIKPVLPVDPENPIKNVTDVSIFDKDKTAITTYEYEDTKIKSLVKKIINPNGTYTEYEYYDNGMLKSSSNGINTLQYTYDNCFRVESETTDLGNKTIYEYDKMNNITKITRIADGEEPSITRMFYDYDGRKKQEINSLMYDPAYDNGTGYSGTVSDLYDYDAYGRLLKHTQYVKNVDGSVNSYVYSYTYDGEGNLEKEINPSGGTYVYNYDGLGRVTAIYFGSTLLEKYTYNEYVNLDNGTYGTEKVQTKYLSSYKENNQTKYKTADTKYLMDYAGRIVKVTNPTEGDVEEFTKTEYYKDGKVRKVTDPRGNSTYYTYNKYDSTNPGMVYDEKFVPVTEVNGNIKYSYSKTTYDLSGRKVAETTYADLVEITEGDDGKISIKVKDESTEVRYIETKYEYYDNNKVKRISSYGVDTANTPIKSTMEKVTEYRYDKDGNLVEEKAIFDSDKQNINVYLDYNMYGKPQKTAVLISNEDLEKDLYVNEREKITAYSDLFTESTKNENYGYNPDYENYSAIVTTYTNFDKAGNPGTVISPNTQTVKYYYDSLGRVGKQTVNDKDISDINGSGFETTIEKIMTYNWEGKVTGTSVYAHNETGRKLLSSEQNQYNSRGLLEKTIQKGITTKEFNRNTNKETVKTQDLTTAYEYDLAGRVVAEVTPENYVGYKDGQGLLATGTTNKIEYIYDKQGRLILKAFRGKIKNYNGSTGNFNENERYIVIEAYKYDANGNVIKKVDGEAYNKAYEDAVNQQKSVAVEDLINDAYGVEYTYNLANQLETVKNPEFTGANGMNFNRKYSYDGLGRVVGETTAHGLNKTLIIENVNTPVQVSGLYYSITKYLYDDVNRKLDVMVIDNVDNPIYTEYRLKTEYYDYAGNIKKEADANGNETSYEYNSLGLQRSVTYPGDSSIPTNTVVYKYDSMGNLRYQKDSVGNVKEYKYDLFGRVLSEKVYGTEEEDANETEVRYWYDLYGNVKYKIDANNTVTKYEYDELGRLTRSVVDNVKLIDPATGVDSTTRTSTHETLKYYDKNGNVLHEVTKVTEKDTVSNTAKSSYSVNSYEYDGMGRLVSKIDPVGNVIEKINYNRNSAQIESYDGEDHKKIFEYNKDGKLIVTKQRNESGEYIVKQQYYDARGNVAYVIDGRENITVYNYDEQDNLTGVSSYAKVKEGVYKLTDTTRYIYDKNGNMKSQEINGIETNKFNYNARNLVMEKEYPGTSNNIVSYYYYADGNVKEVIDRKNIKTQYKYNPQGLVVEEKAVQIGANGTEQSYTKKNYEYDAVGNQLKSILTSSTTTEVVERTYDELGRVKTKGVSNVEGKILYIYDIVTSDGLTAETSIDQKNNITTKVYDKAGRLAFVKNGDINAENIAEYDYYKNGAAKSVIYAGGAREDYIYYPDGRLESLVNTDNKGVAFESYVYTYDANGNMLSKEDKKGITTYTYDNLNRLKTVDEKYSGKVTEYTYDKLGNRSTATIKENGIIIEEVYNYNLELNQLKSVITKKNGVAISTTNYEYDANGNLTSSVTDGEKTTYAYDEFNQLINADGAKYGYNAEGYRVSKNVNGSLTRYIYEYDKVVLEVNAAGNQVGRNIYGINLLMRTVDSESYYYMYNGHADVTALINAATCNIDATYYYDAFGNITESTGAAKDKNSILYSGYQYDSETGLYYLNARMYDPKVARFLQEDTYTGDPNDPLSLNLYTYCANNPLIYYDPTGHFNVFSREEWKKFASDAKEVVIGIADGTMRYVSGNTYQSVGDFVNDVNWAYNNSEYLASGTVSYVSETASNIKQGTINFANDVKWAYNNRDIVAETINEGVQQFKTDVQWAINNRDIVAQTTSEMATQAINDFNSKSLREKTAFITDVTLNVASFIGAPEAAAAKLTQIRKVDKMAEAINLIDKLYDAGAGMKRLDKALDATNLMDDLYDVGKGMKKLDKVLDSSKLDNWIEPAGSLGAMRNPRLAKYGEPGQRDALLNAVRKTNYIRADGTINKAALQEAKGVVYAQREMKRLGYSLQDVSLHYKGNQGLDLIFSNGTKYAVVEAKHGRYLSLLKKDINKLRQGSLRYNIDRLEKYLDFGDGIHNDLVNQLLLEAYAGNLESFASLYRSERLFELPLGWPRVKAIKK</sequence>
<evidence type="ECO:0000256" key="1">
    <source>
        <dbReference type="ARBA" id="ARBA00022441"/>
    </source>
</evidence>
<keyword evidence="1" id="KW-0880">Kelch repeat</keyword>
<dbReference type="KEGG" id="ccl:Clocl_2505"/>
<dbReference type="RefSeq" id="WP_014255640.1">
    <property type="nucleotide sequence ID" value="NC_016627.1"/>
</dbReference>
<feature type="domain" description="SH3b" evidence="5">
    <location>
        <begin position="1490"/>
        <end position="1566"/>
    </location>
</feature>
<dbReference type="Pfam" id="PF05593">
    <property type="entry name" value="RHS_repeat"/>
    <property type="match status" value="1"/>
</dbReference>
<dbReference type="NCBIfam" id="TIGR01643">
    <property type="entry name" value="YD_repeat_2x"/>
    <property type="match status" value="3"/>
</dbReference>
<keyword evidence="2" id="KW-0677">Repeat</keyword>
<dbReference type="InterPro" id="IPR056737">
    <property type="entry name" value="Beta-prop_ATRN-MKLN-like"/>
</dbReference>
<protein>
    <submittedName>
        <fullName evidence="6">RHS repeat-associated core domain protein</fullName>
    </submittedName>
</protein>
<name>G8LZY5_ACECE</name>
<dbReference type="Pfam" id="PF20148">
    <property type="entry name" value="DUF6531"/>
    <property type="match status" value="1"/>
</dbReference>
<dbReference type="SUPFAM" id="SSF117281">
    <property type="entry name" value="Kelch motif"/>
    <property type="match status" value="1"/>
</dbReference>
<reference evidence="7" key="1">
    <citation type="submission" date="2011-12" db="EMBL/GenBank/DDBJ databases">
        <title>Complete sequence of Clostridium clariflavum DSM 19732.</title>
        <authorList>
            <consortium name="US DOE Joint Genome Institute"/>
            <person name="Lucas S."/>
            <person name="Han J."/>
            <person name="Lapidus A."/>
            <person name="Cheng J.-F."/>
            <person name="Goodwin L."/>
            <person name="Pitluck S."/>
            <person name="Peters L."/>
            <person name="Teshima H."/>
            <person name="Detter J.C."/>
            <person name="Han C."/>
            <person name="Tapia R."/>
            <person name="Land M."/>
            <person name="Hauser L."/>
            <person name="Kyrpides N."/>
            <person name="Ivanova N."/>
            <person name="Pagani I."/>
            <person name="Kitzmiller T."/>
            <person name="Lynd L."/>
            <person name="Izquierdo J."/>
            <person name="Woyke T."/>
        </authorList>
    </citation>
    <scope>NUCLEOTIDE SEQUENCE [LARGE SCALE GENOMIC DNA]</scope>
    <source>
        <strain evidence="7">DSM 19732 / NBRC 101661 / EBR45</strain>
    </source>
</reference>
<dbReference type="CDD" id="cd00063">
    <property type="entry name" value="FN3"/>
    <property type="match status" value="1"/>
</dbReference>
<reference evidence="6 7" key="2">
    <citation type="journal article" date="2012" name="Stand. Genomic Sci.">
        <title>Complete Genome Sequence of Clostridium clariflavum DSM 19732.</title>
        <authorList>
            <person name="Izquierdo J.A."/>
            <person name="Goodwin L."/>
            <person name="Davenport K.W."/>
            <person name="Teshima H."/>
            <person name="Bruce D."/>
            <person name="Detter C."/>
            <person name="Tapia R."/>
            <person name="Han S."/>
            <person name="Land M."/>
            <person name="Hauser L."/>
            <person name="Jeffries C.D."/>
            <person name="Han J."/>
            <person name="Pitluck S."/>
            <person name="Nolan M."/>
            <person name="Chen A."/>
            <person name="Huntemann M."/>
            <person name="Mavromatis K."/>
            <person name="Mikhailova N."/>
            <person name="Liolios K."/>
            <person name="Woyke T."/>
            <person name="Lynd L.R."/>
        </authorList>
    </citation>
    <scope>NUCLEOTIDE SEQUENCE [LARGE SCALE GENOMIC DNA]</scope>
    <source>
        <strain evidence="7">DSM 19732 / NBRC 101661 / EBR45</strain>
    </source>
</reference>
<dbReference type="SMART" id="SM00612">
    <property type="entry name" value="Kelch"/>
    <property type="match status" value="4"/>
</dbReference>
<evidence type="ECO:0000259" key="5">
    <source>
        <dbReference type="PROSITE" id="PS51781"/>
    </source>
</evidence>
<dbReference type="PANTHER" id="PTHR32305:SF15">
    <property type="entry name" value="PROTEIN RHSA-RELATED"/>
    <property type="match status" value="1"/>
</dbReference>
<dbReference type="PANTHER" id="PTHR32305">
    <property type="match status" value="1"/>
</dbReference>
<keyword evidence="7" id="KW-1185">Reference proteome</keyword>
<feature type="signal peptide" evidence="3">
    <location>
        <begin position="1"/>
        <end position="20"/>
    </location>
</feature>
<dbReference type="eggNOG" id="COG3210">
    <property type="taxonomic scope" value="Bacteria"/>
</dbReference>
<dbReference type="Gene3D" id="2.120.10.80">
    <property type="entry name" value="Kelch-type beta propeller"/>
    <property type="match status" value="2"/>
</dbReference>
<dbReference type="InterPro" id="IPR003646">
    <property type="entry name" value="SH3-like_bac-type"/>
</dbReference>
<dbReference type="eggNOG" id="COG3209">
    <property type="taxonomic scope" value="Bacteria"/>
</dbReference>
<accession>G8LZY5</accession>
<dbReference type="Gene3D" id="2.30.30.40">
    <property type="entry name" value="SH3 Domains"/>
    <property type="match status" value="1"/>
</dbReference>
<evidence type="ECO:0000256" key="3">
    <source>
        <dbReference type="SAM" id="SignalP"/>
    </source>
</evidence>
<dbReference type="InterPro" id="IPR013783">
    <property type="entry name" value="Ig-like_fold"/>
</dbReference>
<dbReference type="Gene3D" id="2.180.10.10">
    <property type="entry name" value="RHS repeat-associated core"/>
    <property type="match status" value="4"/>
</dbReference>
<dbReference type="PROSITE" id="PS50853">
    <property type="entry name" value="FN3"/>
    <property type="match status" value="1"/>
</dbReference>
<dbReference type="InterPro" id="IPR036116">
    <property type="entry name" value="FN3_sf"/>
</dbReference>
<dbReference type="Pfam" id="PF24981">
    <property type="entry name" value="Beta-prop_ATRN-LZTR1"/>
    <property type="match status" value="1"/>
</dbReference>
<dbReference type="eggNOG" id="COG3055">
    <property type="taxonomic scope" value="Bacteria"/>
</dbReference>
<dbReference type="Gene3D" id="2.60.40.10">
    <property type="entry name" value="Immunoglobulins"/>
    <property type="match status" value="1"/>
</dbReference>
<organism evidence="6 7">
    <name type="scientific">Acetivibrio clariflavus (strain DSM 19732 / NBRC 101661 / EBR45)</name>
    <name type="common">Clostridium clariflavum</name>
    <dbReference type="NCBI Taxonomy" id="720554"/>
    <lineage>
        <taxon>Bacteria</taxon>
        <taxon>Bacillati</taxon>
        <taxon>Bacillota</taxon>
        <taxon>Clostridia</taxon>
        <taxon>Eubacteriales</taxon>
        <taxon>Oscillospiraceae</taxon>
        <taxon>Acetivibrio</taxon>
    </lineage>
</organism>
<dbReference type="InterPro" id="IPR015915">
    <property type="entry name" value="Kelch-typ_b-propeller"/>
</dbReference>
<dbReference type="Pfam" id="PF25023">
    <property type="entry name" value="TEN_YD-shell"/>
    <property type="match status" value="2"/>
</dbReference>
<dbReference type="InterPro" id="IPR056823">
    <property type="entry name" value="TEN-like_YD-shell"/>
</dbReference>
<evidence type="ECO:0000313" key="7">
    <source>
        <dbReference type="Proteomes" id="UP000005435"/>
    </source>
</evidence>
<feature type="chain" id="PRO_5039660787" evidence="3">
    <location>
        <begin position="21"/>
        <end position="4040"/>
    </location>
</feature>
<feature type="domain" description="Fibronectin type-III" evidence="4">
    <location>
        <begin position="199"/>
        <end position="290"/>
    </location>
</feature>
<gene>
    <name evidence="6" type="ordered locus">Clocl_2505</name>
</gene>
<evidence type="ECO:0000259" key="4">
    <source>
        <dbReference type="PROSITE" id="PS50853"/>
    </source>
</evidence>
<dbReference type="InterPro" id="IPR006652">
    <property type="entry name" value="Kelch_1"/>
</dbReference>
<dbReference type="InterPro" id="IPR050708">
    <property type="entry name" value="T6SS_VgrG/RHS"/>
</dbReference>
<dbReference type="SUPFAM" id="SSF49265">
    <property type="entry name" value="Fibronectin type III"/>
    <property type="match status" value="2"/>
</dbReference>
<dbReference type="PROSITE" id="PS51781">
    <property type="entry name" value="SH3B"/>
    <property type="match status" value="1"/>
</dbReference>
<proteinExistence type="predicted"/>
<evidence type="ECO:0000256" key="2">
    <source>
        <dbReference type="ARBA" id="ARBA00022737"/>
    </source>
</evidence>
<dbReference type="OrthoDB" id="9771173at2"/>
<evidence type="ECO:0000313" key="6">
    <source>
        <dbReference type="EMBL" id="AEV69075.1"/>
    </source>
</evidence>
<dbReference type="InterPro" id="IPR006530">
    <property type="entry name" value="YD"/>
</dbReference>
<dbReference type="InterPro" id="IPR031325">
    <property type="entry name" value="RHS_repeat"/>
</dbReference>